<evidence type="ECO:0000256" key="12">
    <source>
        <dbReference type="ARBA" id="ARBA00062126"/>
    </source>
</evidence>
<evidence type="ECO:0000313" key="17">
    <source>
        <dbReference type="Proteomes" id="UP000322234"/>
    </source>
</evidence>
<feature type="region of interest" description="Disordered" evidence="13">
    <location>
        <begin position="408"/>
        <end position="508"/>
    </location>
</feature>
<reference evidence="16" key="1">
    <citation type="submission" date="2019-10" db="EMBL/GenBank/DDBJ databases">
        <title>The sequence and de novo assembly of the wild yak genome.</title>
        <authorList>
            <person name="Liu Y."/>
        </authorList>
    </citation>
    <scope>NUCLEOTIDE SEQUENCE [LARGE SCALE GENOMIC DNA]</scope>
    <source>
        <strain evidence="16">WY2019</strain>
    </source>
</reference>
<dbReference type="PANTHER" id="PTHR12341:SF41">
    <property type="entry name" value="5'-3' EXORIBONUCLEASE 2"/>
    <property type="match status" value="1"/>
</dbReference>
<feature type="compositionally biased region" description="Low complexity" evidence="13">
    <location>
        <begin position="1115"/>
        <end position="1136"/>
    </location>
</feature>
<dbReference type="GO" id="GO:0005634">
    <property type="term" value="C:nucleus"/>
    <property type="evidence" value="ECO:0007669"/>
    <property type="project" value="TreeGrafter"/>
</dbReference>
<name>A0A6B0RWI2_9CETA</name>
<dbReference type="InterPro" id="IPR027073">
    <property type="entry name" value="5_3_exoribonuclease"/>
</dbReference>
<keyword evidence="4" id="KW-0507">mRNA processing</keyword>
<dbReference type="InterPro" id="IPR004859">
    <property type="entry name" value="Xrn1_N"/>
</dbReference>
<dbReference type="AlphaFoldDB" id="A0A6B0RWI2"/>
<dbReference type="FunFam" id="3.40.50.12390:FF:000003">
    <property type="entry name" value="5'-3' exoribonuclease"/>
    <property type="match status" value="1"/>
</dbReference>
<organism evidence="16 17">
    <name type="scientific">Bos mutus</name>
    <name type="common">wild yak</name>
    <dbReference type="NCBI Taxonomy" id="72004"/>
    <lineage>
        <taxon>Eukaryota</taxon>
        <taxon>Metazoa</taxon>
        <taxon>Chordata</taxon>
        <taxon>Craniata</taxon>
        <taxon>Vertebrata</taxon>
        <taxon>Euteleostomi</taxon>
        <taxon>Mammalia</taxon>
        <taxon>Eutheria</taxon>
        <taxon>Laurasiatheria</taxon>
        <taxon>Artiodactyla</taxon>
        <taxon>Ruminantia</taxon>
        <taxon>Pecora</taxon>
        <taxon>Bovidae</taxon>
        <taxon>Bovinae</taxon>
        <taxon>Bos</taxon>
    </lineage>
</organism>
<feature type="region of interest" description="Disordered" evidence="13">
    <location>
        <begin position="1091"/>
        <end position="1140"/>
    </location>
</feature>
<evidence type="ECO:0000256" key="5">
    <source>
        <dbReference type="ARBA" id="ARBA00022722"/>
    </source>
</evidence>
<feature type="compositionally biased region" description="Polar residues" evidence="13">
    <location>
        <begin position="445"/>
        <end position="458"/>
    </location>
</feature>
<evidence type="ECO:0000256" key="2">
    <source>
        <dbReference type="ARBA" id="ARBA00013845"/>
    </source>
</evidence>
<dbReference type="Gene3D" id="1.25.40.1050">
    <property type="match status" value="1"/>
</dbReference>
<feature type="compositionally biased region" description="Basic residues" evidence="13">
    <location>
        <begin position="416"/>
        <end position="426"/>
    </location>
</feature>
<keyword evidence="10" id="KW-0269">Exonuclease</keyword>
<evidence type="ECO:0000256" key="1">
    <source>
        <dbReference type="ARBA" id="ARBA00006994"/>
    </source>
</evidence>
<feature type="region of interest" description="Disordered" evidence="13">
    <location>
        <begin position="912"/>
        <end position="1004"/>
    </location>
</feature>
<dbReference type="GO" id="GO:0006397">
    <property type="term" value="P:mRNA processing"/>
    <property type="evidence" value="ECO:0007669"/>
    <property type="project" value="UniProtKB-KW"/>
</dbReference>
<evidence type="ECO:0000256" key="6">
    <source>
        <dbReference type="ARBA" id="ARBA00022723"/>
    </source>
</evidence>
<dbReference type="GO" id="GO:0008270">
    <property type="term" value="F:zinc ion binding"/>
    <property type="evidence" value="ECO:0007669"/>
    <property type="project" value="UniProtKB-KW"/>
</dbReference>
<comment type="similarity">
    <text evidence="1">Belongs to the 5'-3' exonuclease family. XRN2/RAT1 subfamily.</text>
</comment>
<keyword evidence="6" id="KW-0479">Metal-binding</keyword>
<keyword evidence="3" id="KW-0805">Transcription regulation</keyword>
<dbReference type="InterPro" id="IPR041412">
    <property type="entry name" value="Xrn1_helical"/>
</dbReference>
<accession>A0A6B0RWI2</accession>
<keyword evidence="3" id="KW-0806">Transcription termination</keyword>
<evidence type="ECO:0000256" key="11">
    <source>
        <dbReference type="ARBA" id="ARBA00057216"/>
    </source>
</evidence>
<dbReference type="GO" id="GO:0006353">
    <property type="term" value="P:DNA-templated transcription termination"/>
    <property type="evidence" value="ECO:0007669"/>
    <property type="project" value="UniProtKB-KW"/>
</dbReference>
<gene>
    <name evidence="16" type="ORF">E5288_WYG001664</name>
</gene>
<dbReference type="CDD" id="cd18673">
    <property type="entry name" value="PIN_XRN1-2-like"/>
    <property type="match status" value="1"/>
</dbReference>
<evidence type="ECO:0000313" key="16">
    <source>
        <dbReference type="EMBL" id="MXQ91603.1"/>
    </source>
</evidence>
<dbReference type="FunFam" id="1.25.40.1050:FF:000002">
    <property type="entry name" value="5'-3' exoribonuclease"/>
    <property type="match status" value="1"/>
</dbReference>
<dbReference type="EMBL" id="VBQZ03000072">
    <property type="protein sequence ID" value="MXQ91603.1"/>
    <property type="molecule type" value="Genomic_DNA"/>
</dbReference>
<feature type="domain" description="Xrn1 helical" evidence="15">
    <location>
        <begin position="326"/>
        <end position="786"/>
    </location>
</feature>
<evidence type="ECO:0000256" key="9">
    <source>
        <dbReference type="ARBA" id="ARBA00022833"/>
    </source>
</evidence>
<dbReference type="PANTHER" id="PTHR12341">
    <property type="entry name" value="5'-&gt;3' EXORIBONUCLEASE"/>
    <property type="match status" value="1"/>
</dbReference>
<comment type="subunit">
    <text evidence="12">Interacts with POLR2A and SMN1/SMN2. Interacts with CDKN2AIP and NKRF. Interacts with CDKN2AIPNL; the interaction is direct. Interacts with TRIM71 (via NHL repeats) in an RNA-dependent manner. Interacts with DHX34; the interaction is RNA-independent.</text>
</comment>
<feature type="compositionally biased region" description="Basic and acidic residues" evidence="13">
    <location>
        <begin position="921"/>
        <end position="938"/>
    </location>
</feature>
<keyword evidence="9" id="KW-0862">Zinc</keyword>
<feature type="compositionally biased region" description="Pro residues" evidence="13">
    <location>
        <begin position="1166"/>
        <end position="1176"/>
    </location>
</feature>
<evidence type="ECO:0000256" key="4">
    <source>
        <dbReference type="ARBA" id="ARBA00022664"/>
    </source>
</evidence>
<feature type="domain" description="Xrn1 N-terminal" evidence="14">
    <location>
        <begin position="1"/>
        <end position="254"/>
    </location>
</feature>
<evidence type="ECO:0000256" key="10">
    <source>
        <dbReference type="ARBA" id="ARBA00022839"/>
    </source>
</evidence>
<dbReference type="Pfam" id="PF17846">
    <property type="entry name" value="XRN_M"/>
    <property type="match status" value="1"/>
</dbReference>
<evidence type="ECO:0000256" key="13">
    <source>
        <dbReference type="SAM" id="MobiDB-lite"/>
    </source>
</evidence>
<keyword evidence="5" id="KW-0540">Nuclease</keyword>
<feature type="compositionally biased region" description="Polar residues" evidence="13">
    <location>
        <begin position="466"/>
        <end position="485"/>
    </location>
</feature>
<dbReference type="GO" id="GO:0003723">
    <property type="term" value="F:RNA binding"/>
    <property type="evidence" value="ECO:0007669"/>
    <property type="project" value="TreeGrafter"/>
</dbReference>
<evidence type="ECO:0000259" key="15">
    <source>
        <dbReference type="Pfam" id="PF17846"/>
    </source>
</evidence>
<sequence>MGVPAFFRWLSRKYPSIIVNCVEEKPKECNGVKIPVDASKPNPNDVEFDNLYLDMNGIIHPCTHPEDKPAPKNEDEMMVAIFEYIDRLFNIVRPRRLLYMAIDGVAPRAKMNQQRSRRFRASKEGMEAEIEKQRVREEILAKGGYLPPEEIKERFDSNCITPGTEFMDNLAKCLRYYIADRLNNDPGWKNLTVILSDASAPGEGEHKIMDYIRRQRAQPNHDPNTHHCLCGADADLIMLGLATHEPNFTIIREEFKPNKPKPCGLCNQFGHDVKDCEGLPREKKGKHDELADSLPCAEGEFIFIRLSVLREYLERELTMASLPFTFDVERSIDDWVFMCFFVGNDFLPHLPSLEIREGAIDRLVNIYKNVVHKTGGYLTESGYVNLQRVQMIMLAVGEVEDSIFKKRKDDEDSFRRRQKEKRKRMKRDQPSFSPGGILTPHALGSRSSPGSQVASNPRQAAYEMRMQNNLSPSVSPNTSFTSDGSPSPRGGIKRKADDSDSEPEPEDNVRLWEAGWKQRYYKNKFDVDAADEKFRRKVVQSYVEGLCWVLRYYYQGCASWKWYYPFHYAPFASDFEGIADMPSDFEKGTKPFKPLEQLMGVFPAASGNFLPPSWRKLMSDPDSSIIDFYPEDFAIDLNGKRYAWQGVALLPFVDERRLRAALEEVYPDLTPEETRRNSLGGDVLFVGKHHPLHDFILELYKTGSTESVDVPPELCHGIQGKFSLDEEAVLPNQVVCSPIPVLKDLTHNAVISINFKDPQFAEDYIFKAVMLPGARKPAPVLKPSDWEKSSNGRQWKPQLGFNRDRRPVHLDPAAFRALGHVMPRGSSGTGVYSNAAPPPAAFQGNMYRPLLRGQAQIPKLMSNVRPQDSWRGPPPLFQQQRFDRGVGAEPLLPWNRMLQTQNAAFQPNQYQMLAGPGGYPPRRDDRGGRQGYPREGRKYPLPPPSGRYSRGQHTAIRPSRSAVRPRGVGEAGGEVTCRLTPSHSRAGGSGGRASAASSPGFLGSPHGCDHRPWKEAAERVFSEAAVFFSSKPEELQTPPKSPTFKTPRALVRNVVVDVDSAGFLHNLGTSGRRKSPQSLLAGAISGFDPGACRVPTRSGGPAPAPLRDPSVLSQAAAPPSARADPRAAAGPPASRAVTTSGRRADIELNLIINQRQRVSQLGPAPFALPPRPPPPATDVELEKKKTVSEWGRLPISRGVSQLWLGSELRSLECFRKSAR</sequence>
<dbReference type="GO" id="GO:0007283">
    <property type="term" value="P:spermatogenesis"/>
    <property type="evidence" value="ECO:0007669"/>
    <property type="project" value="UniProtKB-ARBA"/>
</dbReference>
<dbReference type="FunFam" id="3.40.50.12390:FF:000001">
    <property type="entry name" value="5'-3' exoribonuclease"/>
    <property type="match status" value="1"/>
</dbReference>
<protein>
    <recommendedName>
        <fullName evidence="2">5'-3' exoribonuclease 2</fullName>
    </recommendedName>
</protein>
<keyword evidence="7" id="KW-0863">Zinc-finger</keyword>
<evidence type="ECO:0000259" key="14">
    <source>
        <dbReference type="Pfam" id="PF03159"/>
    </source>
</evidence>
<evidence type="ECO:0000256" key="7">
    <source>
        <dbReference type="ARBA" id="ARBA00022771"/>
    </source>
</evidence>
<comment type="function">
    <text evidence="11">Possesses 5'-&gt;3' exoribonuclease activity. May promote the termination of transcription by RNA polymerase II. During transcription termination, cleavage at the polyadenylation site liberates a 5' fragment which is subsequently processed to form the mature mRNA and a 3' fragment which remains attached to the elongating polymerase. The processive degradation of this 3' fragment by this protein may promote termination of transcription. Binds to RNA polymerase II (RNAp II) transcription termination R-loops formed by G-rich pause sites.</text>
</comment>
<dbReference type="GO" id="GO:0000956">
    <property type="term" value="P:nuclear-transcribed mRNA catabolic process"/>
    <property type="evidence" value="ECO:0007669"/>
    <property type="project" value="TreeGrafter"/>
</dbReference>
<feature type="region of interest" description="Disordered" evidence="13">
    <location>
        <begin position="1162"/>
        <end position="1185"/>
    </location>
</feature>
<keyword evidence="17" id="KW-1185">Reference proteome</keyword>
<dbReference type="Proteomes" id="UP000322234">
    <property type="component" value="Unassembled WGS sequence"/>
</dbReference>
<evidence type="ECO:0000256" key="3">
    <source>
        <dbReference type="ARBA" id="ARBA00022472"/>
    </source>
</evidence>
<comment type="caution">
    <text evidence="16">The sequence shown here is derived from an EMBL/GenBank/DDBJ whole genome shotgun (WGS) entry which is preliminary data.</text>
</comment>
<keyword evidence="3" id="KW-0804">Transcription</keyword>
<dbReference type="GO" id="GO:0004534">
    <property type="term" value="F:5'-3' RNA exonuclease activity"/>
    <property type="evidence" value="ECO:0007669"/>
    <property type="project" value="TreeGrafter"/>
</dbReference>
<keyword evidence="8" id="KW-0378">Hydrolase</keyword>
<dbReference type="Pfam" id="PF03159">
    <property type="entry name" value="XRN_N"/>
    <property type="match status" value="1"/>
</dbReference>
<dbReference type="Gene3D" id="3.40.50.12390">
    <property type="match status" value="2"/>
</dbReference>
<proteinExistence type="inferred from homology"/>
<evidence type="ECO:0000256" key="8">
    <source>
        <dbReference type="ARBA" id="ARBA00022801"/>
    </source>
</evidence>